<dbReference type="Proteomes" id="UP000280960">
    <property type="component" value="Chromosome"/>
</dbReference>
<dbReference type="InterPro" id="IPR036021">
    <property type="entry name" value="Tungsten_al_ferr_oxy-like_C"/>
</dbReference>
<dbReference type="InterPro" id="IPR036503">
    <property type="entry name" value="Ald_Fedxn_OxRdtase_N_sf"/>
</dbReference>
<comment type="cofactor">
    <cofactor evidence="1">
        <name>[4Fe-4S] cluster</name>
        <dbReference type="ChEBI" id="CHEBI:49883"/>
    </cofactor>
</comment>
<dbReference type="Pfam" id="PF01314">
    <property type="entry name" value="AFOR_C"/>
    <property type="match status" value="1"/>
</dbReference>
<protein>
    <submittedName>
        <fullName evidence="10">Aldehyde ferredoxin oxidoreductase</fullName>
    </submittedName>
</protein>
<evidence type="ECO:0000313" key="10">
    <source>
        <dbReference type="EMBL" id="AYO29654.1"/>
    </source>
</evidence>
<dbReference type="InterPro" id="IPR013984">
    <property type="entry name" value="Ald_Fedxn_OxRdtase_dom2"/>
</dbReference>
<dbReference type="RefSeq" id="WP_122014041.1">
    <property type="nucleotide sequence ID" value="NZ_CP033169.1"/>
</dbReference>
<keyword evidence="7" id="KW-0411">Iron-sulfur</keyword>
<keyword evidence="6" id="KW-0408">Iron</keyword>
<keyword evidence="4" id="KW-0479">Metal-binding</keyword>
<dbReference type="SUPFAM" id="SSF48310">
    <property type="entry name" value="Aldehyde ferredoxin oxidoreductase, C-terminal domains"/>
    <property type="match status" value="1"/>
</dbReference>
<name>A0A3G2R2D6_9FIRM</name>
<dbReference type="GO" id="GO:0016625">
    <property type="term" value="F:oxidoreductase activity, acting on the aldehyde or oxo group of donors, iron-sulfur protein as acceptor"/>
    <property type="evidence" value="ECO:0007669"/>
    <property type="project" value="InterPro"/>
</dbReference>
<dbReference type="InterPro" id="IPR001203">
    <property type="entry name" value="OxRdtase_Ald_Fedxn_C"/>
</dbReference>
<reference evidence="10 11" key="1">
    <citation type="submission" date="2018-10" db="EMBL/GenBank/DDBJ databases">
        <authorList>
            <person name="Zhang X."/>
        </authorList>
    </citation>
    <scope>NUCLEOTIDE SEQUENCE [LARGE SCALE GENOMIC DNA]</scope>
    <source>
        <strain evidence="10 11">SK-G1</strain>
    </source>
</reference>
<keyword evidence="5" id="KW-0560">Oxidoreductase</keyword>
<dbReference type="InterPro" id="IPR051919">
    <property type="entry name" value="W-dependent_AOR"/>
</dbReference>
<proteinExistence type="inferred from homology"/>
<accession>A0A3G2R2D6</accession>
<dbReference type="EMBL" id="CP033169">
    <property type="protein sequence ID" value="AYO29654.1"/>
    <property type="molecule type" value="Genomic_DNA"/>
</dbReference>
<evidence type="ECO:0000259" key="9">
    <source>
        <dbReference type="SMART" id="SM00790"/>
    </source>
</evidence>
<dbReference type="Gene3D" id="3.60.9.10">
    <property type="entry name" value="Aldehyde ferredoxin oxidoreductase, N-terminal domain"/>
    <property type="match status" value="1"/>
</dbReference>
<evidence type="ECO:0000256" key="7">
    <source>
        <dbReference type="ARBA" id="ARBA00023014"/>
    </source>
</evidence>
<dbReference type="Gene3D" id="1.10.569.10">
    <property type="entry name" value="Aldehyde Ferredoxin Oxidoreductase Protein, subunit A, domain 2"/>
    <property type="match status" value="1"/>
</dbReference>
<feature type="domain" description="Aldehyde ferredoxin oxidoreductase N-terminal" evidence="9">
    <location>
        <begin position="5"/>
        <end position="208"/>
    </location>
</feature>
<dbReference type="GO" id="GO:0046872">
    <property type="term" value="F:metal ion binding"/>
    <property type="evidence" value="ECO:0007669"/>
    <property type="project" value="UniProtKB-KW"/>
</dbReference>
<evidence type="ECO:0000313" key="11">
    <source>
        <dbReference type="Proteomes" id="UP000280960"/>
    </source>
</evidence>
<dbReference type="PANTHER" id="PTHR30038">
    <property type="entry name" value="ALDEHYDE FERREDOXIN OXIDOREDUCTASE"/>
    <property type="match status" value="1"/>
</dbReference>
<gene>
    <name evidence="10" type="ORF">D2962_02690</name>
</gene>
<sequence length="626" mass="68588">MPFGYCGKILHVDLTKGKIFIEKPTDIFYRKYLGGRNIIGYYLLKELPEGADPLGAENVLVYATSVLTGIPAGGLSRHSIGAKSPVTGGWADSEVGGFWGAELKFAGFDAIVIKGKSEKPVYIWIHDSEAEIKNAEYLWGKTTGEVQKMLYEELKDDKIRISQIGPAGEKLVQFANIIEDLHDAAGRNGLGAVMGSKNLKAVVVKGSHRKIEVADVQGVTSISQKFASKWKDFAWGLHEIGTSQDVLGLNAVGGVPTRNFNESVFESAELISGERMKDTIVKKIEGCFACAIRCKRVVETEKNGKKADPMYGGPEWETIGALGSNLGNSDMDSIAVANALCNAYGMDTISAGTSIALMMECYEKGIIDKSKTDGLDLKFGNADAMLALIEKIAKRQGVGDILASGLKKTLEYLGPGSEKYAMHVKGQYLPMHEPRLKFGVGLGYAVAPGGADHLQISHDPFFEQKGIGLEKISPLGIIEPMKSQSLGPDKVRFFSFMHRWTSLLNVLDICFFTAMLPSTYDTEDITNLVRFTTGWNVSLWELLKAGERGLTMARLINTRNNVGPEQDTLPERFFTPIPKGPIKGAHMDKDEFEKAKKLYYEMMGWDPLTGKPTFARLVELGLEWAA</sequence>
<dbReference type="InterPro" id="IPR013983">
    <property type="entry name" value="Ald_Fedxn_OxRdtase_N"/>
</dbReference>
<dbReference type="AlphaFoldDB" id="A0A3G2R2D6"/>
<dbReference type="PANTHER" id="PTHR30038:SF0">
    <property type="entry name" value="TUNGSTEN-CONTAINING ALDEHYDE FERREDOXIN OXIDOREDUCTASE"/>
    <property type="match status" value="1"/>
</dbReference>
<comment type="cofactor">
    <cofactor evidence="8">
        <name>tungstopterin</name>
        <dbReference type="ChEBI" id="CHEBI:30402"/>
    </cofactor>
</comment>
<evidence type="ECO:0000256" key="8">
    <source>
        <dbReference type="ARBA" id="ARBA00049934"/>
    </source>
</evidence>
<dbReference type="Pfam" id="PF02730">
    <property type="entry name" value="AFOR_N"/>
    <property type="match status" value="1"/>
</dbReference>
<organism evidence="10 11">
    <name type="scientific">Biomaibacter acetigenes</name>
    <dbReference type="NCBI Taxonomy" id="2316383"/>
    <lineage>
        <taxon>Bacteria</taxon>
        <taxon>Bacillati</taxon>
        <taxon>Bacillota</taxon>
        <taxon>Clostridia</taxon>
        <taxon>Thermosediminibacterales</taxon>
        <taxon>Tepidanaerobacteraceae</taxon>
        <taxon>Biomaibacter</taxon>
    </lineage>
</organism>
<evidence type="ECO:0000256" key="5">
    <source>
        <dbReference type="ARBA" id="ARBA00023002"/>
    </source>
</evidence>
<evidence type="ECO:0000256" key="4">
    <source>
        <dbReference type="ARBA" id="ARBA00022723"/>
    </source>
</evidence>
<dbReference type="InterPro" id="IPR013985">
    <property type="entry name" value="Ald_Fedxn_OxRdtase_dom3"/>
</dbReference>
<evidence type="ECO:0000256" key="3">
    <source>
        <dbReference type="ARBA" id="ARBA00022485"/>
    </source>
</evidence>
<evidence type="ECO:0000256" key="2">
    <source>
        <dbReference type="ARBA" id="ARBA00011032"/>
    </source>
</evidence>
<dbReference type="KEGG" id="bacg:D2962_02690"/>
<dbReference type="Gene3D" id="1.10.599.10">
    <property type="entry name" value="Aldehyde Ferredoxin Oxidoreductase Protein, subunit A, domain 3"/>
    <property type="match status" value="1"/>
</dbReference>
<dbReference type="SMART" id="SM00790">
    <property type="entry name" value="AFOR_N"/>
    <property type="match status" value="1"/>
</dbReference>
<dbReference type="SUPFAM" id="SSF56228">
    <property type="entry name" value="Aldehyde ferredoxin oxidoreductase, N-terminal domain"/>
    <property type="match status" value="1"/>
</dbReference>
<comment type="similarity">
    <text evidence="2">Belongs to the AOR/FOR family.</text>
</comment>
<keyword evidence="3" id="KW-0004">4Fe-4S</keyword>
<evidence type="ECO:0000256" key="6">
    <source>
        <dbReference type="ARBA" id="ARBA00023004"/>
    </source>
</evidence>
<keyword evidence="11" id="KW-1185">Reference proteome</keyword>
<dbReference type="GO" id="GO:0051539">
    <property type="term" value="F:4 iron, 4 sulfur cluster binding"/>
    <property type="evidence" value="ECO:0007669"/>
    <property type="project" value="UniProtKB-KW"/>
</dbReference>
<evidence type="ECO:0000256" key="1">
    <source>
        <dbReference type="ARBA" id="ARBA00001966"/>
    </source>
</evidence>
<dbReference type="GO" id="GO:0009055">
    <property type="term" value="F:electron transfer activity"/>
    <property type="evidence" value="ECO:0007669"/>
    <property type="project" value="InterPro"/>
</dbReference>